<name>A0ABQ5HU51_9ASTR</name>
<dbReference type="Proteomes" id="UP001151760">
    <property type="component" value="Unassembled WGS sequence"/>
</dbReference>
<gene>
    <name evidence="1" type="ORF">Tco_1080241</name>
</gene>
<proteinExistence type="predicted"/>
<dbReference type="EMBL" id="BQNB010020015">
    <property type="protein sequence ID" value="GJT91396.1"/>
    <property type="molecule type" value="Genomic_DNA"/>
</dbReference>
<accession>A0ABQ5HU51</accession>
<evidence type="ECO:0000313" key="1">
    <source>
        <dbReference type="EMBL" id="GJT91396.1"/>
    </source>
</evidence>
<keyword evidence="2" id="KW-1185">Reference proteome</keyword>
<reference evidence="1" key="2">
    <citation type="submission" date="2022-01" db="EMBL/GenBank/DDBJ databases">
        <authorList>
            <person name="Yamashiro T."/>
            <person name="Shiraishi A."/>
            <person name="Satake H."/>
            <person name="Nakayama K."/>
        </authorList>
    </citation>
    <scope>NUCLEOTIDE SEQUENCE</scope>
</reference>
<protein>
    <submittedName>
        <fullName evidence="1">Uncharacterized protein</fullName>
    </submittedName>
</protein>
<evidence type="ECO:0000313" key="2">
    <source>
        <dbReference type="Proteomes" id="UP001151760"/>
    </source>
</evidence>
<reference evidence="1" key="1">
    <citation type="journal article" date="2022" name="Int. J. Mol. Sci.">
        <title>Draft Genome of Tanacetum Coccineum: Genomic Comparison of Closely Related Tanacetum-Family Plants.</title>
        <authorList>
            <person name="Yamashiro T."/>
            <person name="Shiraishi A."/>
            <person name="Nakayama K."/>
            <person name="Satake H."/>
        </authorList>
    </citation>
    <scope>NUCLEOTIDE SEQUENCE</scope>
</reference>
<comment type="caution">
    <text evidence="1">The sequence shown here is derived from an EMBL/GenBank/DDBJ whole genome shotgun (WGS) entry which is preliminary data.</text>
</comment>
<organism evidence="1 2">
    <name type="scientific">Tanacetum coccineum</name>
    <dbReference type="NCBI Taxonomy" id="301880"/>
    <lineage>
        <taxon>Eukaryota</taxon>
        <taxon>Viridiplantae</taxon>
        <taxon>Streptophyta</taxon>
        <taxon>Embryophyta</taxon>
        <taxon>Tracheophyta</taxon>
        <taxon>Spermatophyta</taxon>
        <taxon>Magnoliopsida</taxon>
        <taxon>eudicotyledons</taxon>
        <taxon>Gunneridae</taxon>
        <taxon>Pentapetalae</taxon>
        <taxon>asterids</taxon>
        <taxon>campanulids</taxon>
        <taxon>Asterales</taxon>
        <taxon>Asteraceae</taxon>
        <taxon>Asteroideae</taxon>
        <taxon>Anthemideae</taxon>
        <taxon>Anthemidinae</taxon>
        <taxon>Tanacetum</taxon>
    </lineage>
</organism>
<sequence>MITTLESCLYYTATISNPEVEQTEGLGDADISSFCVELEDSLYRSGSILVRDVSAPLPHLGKRLPSFLQWLTSIRGVTKKEYNQIQEDDFATASHGEEIDLTFFPLAPGPYVIPYLFDGDSSPPYTKQQWDRPYLLEDNILCKEILRDPYVCRKALDRTITPAELRRMEYLLPLELMNGVNVLVSHGTKLNNRYSNFVARRFCTQEKLDRKSKYVKELHSEVTTLDEKLEKNELALERRLLLSDEFHAALAHVVSLGVAYGVERELRMGRTDAEFEAAVQNVSNFSIVDIVPRGALSEVTQILPDKLIRPVSHVSTVPPVVSEALDQALIYHASDDSPSVV</sequence>